<keyword evidence="1" id="KW-0812">Transmembrane</keyword>
<sequence>SFVYYLFYSYFSFKFCFFNVFFFVQLFNPNFLHNIFKITKLNDILVGFIYFKILYQVKIKHRN</sequence>
<dbReference type="AlphaFoldDB" id="A0A0V0GT52"/>
<keyword evidence="1" id="KW-1133">Transmembrane helix</keyword>
<accession>A0A0V0GT52</accession>
<proteinExistence type="predicted"/>
<organism evidence="2">
    <name type="scientific">Solanum chacoense</name>
    <name type="common">Chaco potato</name>
    <dbReference type="NCBI Taxonomy" id="4108"/>
    <lineage>
        <taxon>Eukaryota</taxon>
        <taxon>Viridiplantae</taxon>
        <taxon>Streptophyta</taxon>
        <taxon>Embryophyta</taxon>
        <taxon>Tracheophyta</taxon>
        <taxon>Spermatophyta</taxon>
        <taxon>Magnoliopsida</taxon>
        <taxon>eudicotyledons</taxon>
        <taxon>Gunneridae</taxon>
        <taxon>Pentapetalae</taxon>
        <taxon>asterids</taxon>
        <taxon>lamiids</taxon>
        <taxon>Solanales</taxon>
        <taxon>Solanaceae</taxon>
        <taxon>Solanoideae</taxon>
        <taxon>Solaneae</taxon>
        <taxon>Solanum</taxon>
    </lineage>
</organism>
<protein>
    <submittedName>
        <fullName evidence="2">Putative ovule protein</fullName>
    </submittedName>
</protein>
<evidence type="ECO:0000313" key="2">
    <source>
        <dbReference type="EMBL" id="JAP10560.1"/>
    </source>
</evidence>
<dbReference type="EMBL" id="GEDG01032899">
    <property type="protein sequence ID" value="JAP10560.1"/>
    <property type="molecule type" value="Transcribed_RNA"/>
</dbReference>
<name>A0A0V0GT52_SOLCH</name>
<feature type="non-terminal residue" evidence="2">
    <location>
        <position position="1"/>
    </location>
</feature>
<keyword evidence="1" id="KW-0472">Membrane</keyword>
<feature type="transmembrane region" description="Helical" evidence="1">
    <location>
        <begin position="6"/>
        <end position="27"/>
    </location>
</feature>
<reference evidence="2" key="1">
    <citation type="submission" date="2015-12" db="EMBL/GenBank/DDBJ databases">
        <title>Gene expression during late stages of embryo sac development: a critical building block for successful pollen-pistil interactions.</title>
        <authorList>
            <person name="Liu Y."/>
            <person name="Joly V."/>
            <person name="Sabar M."/>
            <person name="Matton D.P."/>
        </authorList>
    </citation>
    <scope>NUCLEOTIDE SEQUENCE</scope>
</reference>
<evidence type="ECO:0000256" key="1">
    <source>
        <dbReference type="SAM" id="Phobius"/>
    </source>
</evidence>